<dbReference type="InterPro" id="IPR005303">
    <property type="entry name" value="MOCOS_middle"/>
</dbReference>
<dbReference type="PANTHER" id="PTHR36930">
    <property type="entry name" value="METAL-SULFUR CLUSTER BIOSYNTHESIS PROTEINS YUAD-RELATED"/>
    <property type="match status" value="1"/>
</dbReference>
<dbReference type="Pfam" id="PF03476">
    <property type="entry name" value="MOSC_N"/>
    <property type="match status" value="1"/>
</dbReference>
<dbReference type="Proteomes" id="UP000426246">
    <property type="component" value="Chromosome"/>
</dbReference>
<dbReference type="AlphaFoldDB" id="A0A6B8RSW0"/>
<sequence length="254" mass="28889">MIYSSLSNIDGGLWMNIIGQITELKRYPIKSFAGEVLLKAELAAYGFVGDRKYAFIDESKQDFARYFTARQIPQMLQYQAEWVAGADNKSPKVQVTSPQGAIFDWNEQLLTEIQQFTTSQMSQLICEPEGSELMAVDCESVLLITDASLRELEQLWGKPLDQRRFRSNIKVALIEDTPFIEAEWVGRKLRIGDVELQINVECERCSMVTLDPDYIVKDGTLLEKIIKVNKQNFGVYASIIKPGMIRQGDAIYLI</sequence>
<dbReference type="PANTHER" id="PTHR36930:SF1">
    <property type="entry name" value="MOSC DOMAIN-CONTAINING PROTEIN"/>
    <property type="match status" value="1"/>
</dbReference>
<dbReference type="Gene3D" id="2.40.33.20">
    <property type="entry name" value="PK beta-barrel domain-like"/>
    <property type="match status" value="1"/>
</dbReference>
<feature type="domain" description="MOSC" evidence="1">
    <location>
        <begin position="118"/>
        <end position="254"/>
    </location>
</feature>
<name>A0A6B8RSW0_9BACL</name>
<protein>
    <submittedName>
        <fullName evidence="2">MOSC domain-containing protein</fullName>
    </submittedName>
</protein>
<evidence type="ECO:0000259" key="1">
    <source>
        <dbReference type="PROSITE" id="PS51340"/>
    </source>
</evidence>
<keyword evidence="3" id="KW-1185">Reference proteome</keyword>
<dbReference type="InterPro" id="IPR005302">
    <property type="entry name" value="MoCF_Sase_C"/>
</dbReference>
<dbReference type="InterPro" id="IPR052716">
    <property type="entry name" value="MOSC_domain"/>
</dbReference>
<dbReference type="GO" id="GO:0030170">
    <property type="term" value="F:pyridoxal phosphate binding"/>
    <property type="evidence" value="ECO:0007669"/>
    <property type="project" value="InterPro"/>
</dbReference>
<dbReference type="GO" id="GO:0030151">
    <property type="term" value="F:molybdenum ion binding"/>
    <property type="evidence" value="ECO:0007669"/>
    <property type="project" value="InterPro"/>
</dbReference>
<dbReference type="EMBL" id="CP034235">
    <property type="protein sequence ID" value="QGQ99530.1"/>
    <property type="molecule type" value="Genomic_DNA"/>
</dbReference>
<dbReference type="GO" id="GO:0003824">
    <property type="term" value="F:catalytic activity"/>
    <property type="evidence" value="ECO:0007669"/>
    <property type="project" value="InterPro"/>
</dbReference>
<dbReference type="Pfam" id="PF03473">
    <property type="entry name" value="MOSC"/>
    <property type="match status" value="1"/>
</dbReference>
<dbReference type="PROSITE" id="PS51340">
    <property type="entry name" value="MOSC"/>
    <property type="match status" value="1"/>
</dbReference>
<dbReference type="InterPro" id="IPR011037">
    <property type="entry name" value="Pyrv_Knase-like_insert_dom_sf"/>
</dbReference>
<proteinExistence type="predicted"/>
<accession>A0A6B8RSW0</accession>
<dbReference type="SUPFAM" id="SSF50800">
    <property type="entry name" value="PK beta-barrel domain-like"/>
    <property type="match status" value="1"/>
</dbReference>
<gene>
    <name evidence="2" type="ORF">EHS13_34065</name>
</gene>
<evidence type="ECO:0000313" key="2">
    <source>
        <dbReference type="EMBL" id="QGQ99530.1"/>
    </source>
</evidence>
<reference evidence="3" key="1">
    <citation type="submission" date="2018-11" db="EMBL/GenBank/DDBJ databases">
        <title>Complete genome sequence of Paenibacillus sp. ML311-T8.</title>
        <authorList>
            <person name="Nam Y.-D."/>
            <person name="Kang J."/>
            <person name="Chung W.-H."/>
            <person name="Park Y.S."/>
        </authorList>
    </citation>
    <scope>NUCLEOTIDE SEQUENCE [LARGE SCALE GENOMIC DNA]</scope>
    <source>
        <strain evidence="3">ML311-T8</strain>
    </source>
</reference>
<evidence type="ECO:0000313" key="3">
    <source>
        <dbReference type="Proteomes" id="UP000426246"/>
    </source>
</evidence>
<organism evidence="2 3">
    <name type="scientific">Paenibacillus psychroresistens</name>
    <dbReference type="NCBI Taxonomy" id="1778678"/>
    <lineage>
        <taxon>Bacteria</taxon>
        <taxon>Bacillati</taxon>
        <taxon>Bacillota</taxon>
        <taxon>Bacilli</taxon>
        <taxon>Bacillales</taxon>
        <taxon>Paenibacillaceae</taxon>
        <taxon>Paenibacillus</taxon>
    </lineage>
</organism>
<dbReference type="KEGG" id="ppsc:EHS13_34065"/>